<dbReference type="Proteomes" id="UP000789901">
    <property type="component" value="Unassembled WGS sequence"/>
</dbReference>
<evidence type="ECO:0000313" key="2">
    <source>
        <dbReference type="EMBL" id="CAG8806740.1"/>
    </source>
</evidence>
<organism evidence="2 3">
    <name type="scientific">Gigaspora margarita</name>
    <dbReference type="NCBI Taxonomy" id="4874"/>
    <lineage>
        <taxon>Eukaryota</taxon>
        <taxon>Fungi</taxon>
        <taxon>Fungi incertae sedis</taxon>
        <taxon>Mucoromycota</taxon>
        <taxon>Glomeromycotina</taxon>
        <taxon>Glomeromycetes</taxon>
        <taxon>Diversisporales</taxon>
        <taxon>Gigasporaceae</taxon>
        <taxon>Gigaspora</taxon>
    </lineage>
</organism>
<comment type="caution">
    <text evidence="2">The sequence shown here is derived from an EMBL/GenBank/DDBJ whole genome shotgun (WGS) entry which is preliminary data.</text>
</comment>
<sequence length="302" mass="33899">QISHTIKWKHFFSSNEPPQPFNPGDIIFMSGKYAVENSEECVTVAYASIIDAGKPKREFDMTGVPSKKTEEFIHFGMESLEYNAVTGSSNIKMEMIVLYASQSVRFKHLGLLGINIKTANNYLISGFIKFSDSGKILIEVTDIDYQKSSIYTPAASEISPDKSQKTRSIIDIIADDIESGSTQTTNCQFSSKTAFIFTKSNAKINPAPEQKNDSNLEAENDNEEQQNDSNLEAENDNEEQLNDNKEEKGSLTDENIKVTDVSKDEDQSKKRKTSVSKEEDQSKKRKKSVRTSKKEKGKKTDK</sequence>
<proteinExistence type="predicted"/>
<name>A0ABN7W042_GIGMA</name>
<feature type="non-terminal residue" evidence="2">
    <location>
        <position position="1"/>
    </location>
</feature>
<accession>A0ABN7W042</accession>
<evidence type="ECO:0000256" key="1">
    <source>
        <dbReference type="SAM" id="MobiDB-lite"/>
    </source>
</evidence>
<protein>
    <submittedName>
        <fullName evidence="2">37455_t:CDS:1</fullName>
    </submittedName>
</protein>
<feature type="region of interest" description="Disordered" evidence="1">
    <location>
        <begin position="201"/>
        <end position="302"/>
    </location>
</feature>
<dbReference type="EMBL" id="CAJVQB010025605">
    <property type="protein sequence ID" value="CAG8806740.1"/>
    <property type="molecule type" value="Genomic_DNA"/>
</dbReference>
<keyword evidence="3" id="KW-1185">Reference proteome</keyword>
<feature type="compositionally biased region" description="Acidic residues" evidence="1">
    <location>
        <begin position="216"/>
        <end position="241"/>
    </location>
</feature>
<feature type="compositionally biased region" description="Basic and acidic residues" evidence="1">
    <location>
        <begin position="292"/>
        <end position="302"/>
    </location>
</feature>
<reference evidence="2 3" key="1">
    <citation type="submission" date="2021-06" db="EMBL/GenBank/DDBJ databases">
        <authorList>
            <person name="Kallberg Y."/>
            <person name="Tangrot J."/>
            <person name="Rosling A."/>
        </authorList>
    </citation>
    <scope>NUCLEOTIDE SEQUENCE [LARGE SCALE GENOMIC DNA]</scope>
    <source>
        <strain evidence="2 3">120-4 pot B 10/14</strain>
    </source>
</reference>
<evidence type="ECO:0000313" key="3">
    <source>
        <dbReference type="Proteomes" id="UP000789901"/>
    </source>
</evidence>
<feature type="compositionally biased region" description="Basic and acidic residues" evidence="1">
    <location>
        <begin position="242"/>
        <end position="268"/>
    </location>
</feature>
<gene>
    <name evidence="2" type="ORF">GMARGA_LOCUS24364</name>
</gene>